<reference evidence="3" key="1">
    <citation type="submission" date="2016-10" db="EMBL/GenBank/DDBJ databases">
        <authorList>
            <person name="Varghese N."/>
            <person name="Submissions S."/>
        </authorList>
    </citation>
    <scope>NUCLEOTIDE SEQUENCE [LARGE SCALE GENOMIC DNA]</scope>
    <source>
        <strain evidence="3">DSM 25811 / CCM 8410 / LMG 26954 / E90</strain>
    </source>
</reference>
<evidence type="ECO:0000313" key="2">
    <source>
        <dbReference type="EMBL" id="SDD27221.1"/>
    </source>
</evidence>
<accession>A0A1G6TDS4</accession>
<dbReference type="Pfam" id="PF13648">
    <property type="entry name" value="Lipocalin_4"/>
    <property type="match status" value="1"/>
</dbReference>
<name>A0A1G6TDS4_NIADE</name>
<evidence type="ECO:0000313" key="3">
    <source>
        <dbReference type="Proteomes" id="UP000198757"/>
    </source>
</evidence>
<sequence length="157" mass="17460">MKYTLLLALGLTILSISCSKDKTDPPTGKELLLGTWKQSRVLVLYTPGKTVLSSDTIKTCDANNNWTFDTGSDYSFTSYKSSAAGCVVRNHRAGTYTFDEQAQQLTLSNITGGTRPDIFNVYQLTKKEMWFNLGATNYDGDTTNYLQILVLTRSSKK</sequence>
<dbReference type="PROSITE" id="PS51257">
    <property type="entry name" value="PROKAR_LIPOPROTEIN"/>
    <property type="match status" value="1"/>
</dbReference>
<proteinExistence type="predicted"/>
<dbReference type="Proteomes" id="UP000198757">
    <property type="component" value="Unassembled WGS sequence"/>
</dbReference>
<dbReference type="InterPro" id="IPR024311">
    <property type="entry name" value="Lipocalin-like"/>
</dbReference>
<protein>
    <submittedName>
        <fullName evidence="2">Lipocalin-like domain-containing protein</fullName>
    </submittedName>
</protein>
<dbReference type="AlphaFoldDB" id="A0A1G6TDS4"/>
<dbReference type="RefSeq" id="WP_090390789.1">
    <property type="nucleotide sequence ID" value="NZ_FMZO01000007.1"/>
</dbReference>
<organism evidence="2 3">
    <name type="scientific">Niabella drilacis (strain DSM 25811 / CCM 8410 / CCUG 62505 / LMG 26954 / E90)</name>
    <dbReference type="NCBI Taxonomy" id="1285928"/>
    <lineage>
        <taxon>Bacteria</taxon>
        <taxon>Pseudomonadati</taxon>
        <taxon>Bacteroidota</taxon>
        <taxon>Chitinophagia</taxon>
        <taxon>Chitinophagales</taxon>
        <taxon>Chitinophagaceae</taxon>
        <taxon>Niabella</taxon>
    </lineage>
</organism>
<evidence type="ECO:0000259" key="1">
    <source>
        <dbReference type="Pfam" id="PF13648"/>
    </source>
</evidence>
<keyword evidence="3" id="KW-1185">Reference proteome</keyword>
<dbReference type="EMBL" id="FMZO01000007">
    <property type="protein sequence ID" value="SDD27221.1"/>
    <property type="molecule type" value="Genomic_DNA"/>
</dbReference>
<dbReference type="STRING" id="1285928.SAMN04487894_107182"/>
<gene>
    <name evidence="2" type="ORF">SAMN04487894_107182</name>
</gene>
<feature type="domain" description="Lipocalin-like" evidence="1">
    <location>
        <begin position="32"/>
        <end position="129"/>
    </location>
</feature>